<accession>A0A4R5KZH4</accession>
<reference evidence="2 3" key="1">
    <citation type="submission" date="2019-03" db="EMBL/GenBank/DDBJ databases">
        <title>Whole genome sequence of Arthrobacter sp JH1-1.</title>
        <authorList>
            <person name="Trinh H.N."/>
        </authorList>
    </citation>
    <scope>NUCLEOTIDE SEQUENCE [LARGE SCALE GENOMIC DNA]</scope>
    <source>
        <strain evidence="2 3">JH1-1</strain>
    </source>
</reference>
<evidence type="ECO:0000313" key="2">
    <source>
        <dbReference type="EMBL" id="TDG01307.1"/>
    </source>
</evidence>
<dbReference type="GO" id="GO:1904680">
    <property type="term" value="F:peptide transmembrane transporter activity"/>
    <property type="evidence" value="ECO:0007669"/>
    <property type="project" value="TreeGrafter"/>
</dbReference>
<evidence type="ECO:0000259" key="1">
    <source>
        <dbReference type="Pfam" id="PF00496"/>
    </source>
</evidence>
<sequence length="541" mass="56774">MRQLFERSSEFSRQGCDLIAGSESRRSEMRARILLGGAAGITAVLLAGCSASPGNSTSQDVQVNPDAIIKVGVTNLQSSWDIAKTAGSLEVPIQKMVYDGLTGLDEKNNVVPSLAESWNTPDGGKTYEFALRTGVTFSNGDAFDATSAKATIDHYLKAPGSTVAGQLANVQEVDIVSPSKLRFVQKQADVSLPAVLSDRAGIMMDAKVIASGDFTKPVGTGPFTLEGAQAGVSITLTKQPKYWSPDTVHIAGVTISQIQDPVAMANAIRSGSVDMGVVGAAQAADLQSAGDTLGTYPIKGRQLSGITWNPDLYKPLADQRVRDALNMAIDRQGIVKGVFLNQGEAASQFRLNGLPGFSSAAKPIAYDPEQAKKLLAEAGYANGLSFNFVAPVKFAKEAEAIQANWAAIGVSVKVTTPPGSGPADALWYKPTAAAGLWSFDGRNDLSNAYQQMLLPSAAYNPGKVADPKVTDLIKQSAATADPAARAKVFDQLAEITSASTQANTPVAWVYQVVAYSKSLVGVKPWESGYPILTGVGVAANK</sequence>
<dbReference type="Gene3D" id="3.40.190.10">
    <property type="entry name" value="Periplasmic binding protein-like II"/>
    <property type="match status" value="1"/>
</dbReference>
<feature type="domain" description="Solute-binding protein family 5" evidence="1">
    <location>
        <begin position="109"/>
        <end position="452"/>
    </location>
</feature>
<dbReference type="OrthoDB" id="9803988at2"/>
<dbReference type="Gene3D" id="3.10.105.10">
    <property type="entry name" value="Dipeptide-binding Protein, Domain 3"/>
    <property type="match status" value="1"/>
</dbReference>
<dbReference type="AlphaFoldDB" id="A0A4R5KZH4"/>
<dbReference type="InterPro" id="IPR039424">
    <property type="entry name" value="SBP_5"/>
</dbReference>
<dbReference type="SUPFAM" id="SSF53850">
    <property type="entry name" value="Periplasmic binding protein-like II"/>
    <property type="match status" value="1"/>
</dbReference>
<comment type="caution">
    <text evidence="2">The sequence shown here is derived from an EMBL/GenBank/DDBJ whole genome shotgun (WGS) entry which is preliminary data.</text>
</comment>
<evidence type="ECO:0000313" key="3">
    <source>
        <dbReference type="Proteomes" id="UP000295511"/>
    </source>
</evidence>
<proteinExistence type="predicted"/>
<dbReference type="GO" id="GO:0015833">
    <property type="term" value="P:peptide transport"/>
    <property type="evidence" value="ECO:0007669"/>
    <property type="project" value="TreeGrafter"/>
</dbReference>
<organism evidence="2 3">
    <name type="scientific">Arthrobacter terricola</name>
    <dbReference type="NCBI Taxonomy" id="2547396"/>
    <lineage>
        <taxon>Bacteria</taxon>
        <taxon>Bacillati</taxon>
        <taxon>Actinomycetota</taxon>
        <taxon>Actinomycetes</taxon>
        <taxon>Micrococcales</taxon>
        <taxon>Micrococcaceae</taxon>
        <taxon>Arthrobacter</taxon>
    </lineage>
</organism>
<dbReference type="InterPro" id="IPR000914">
    <property type="entry name" value="SBP_5_dom"/>
</dbReference>
<keyword evidence="3" id="KW-1185">Reference proteome</keyword>
<dbReference type="Gene3D" id="3.90.76.10">
    <property type="entry name" value="Dipeptide-binding Protein, Domain 1"/>
    <property type="match status" value="1"/>
</dbReference>
<dbReference type="PANTHER" id="PTHR30290">
    <property type="entry name" value="PERIPLASMIC BINDING COMPONENT OF ABC TRANSPORTER"/>
    <property type="match status" value="1"/>
</dbReference>
<dbReference type="EMBL" id="SMRU01000002">
    <property type="protein sequence ID" value="TDG01307.1"/>
    <property type="molecule type" value="Genomic_DNA"/>
</dbReference>
<dbReference type="PIRSF" id="PIRSF002741">
    <property type="entry name" value="MppA"/>
    <property type="match status" value="1"/>
</dbReference>
<protein>
    <recommendedName>
        <fullName evidence="1">Solute-binding protein family 5 domain-containing protein</fullName>
    </recommendedName>
</protein>
<dbReference type="Proteomes" id="UP000295511">
    <property type="component" value="Unassembled WGS sequence"/>
</dbReference>
<dbReference type="Pfam" id="PF00496">
    <property type="entry name" value="SBP_bac_5"/>
    <property type="match status" value="1"/>
</dbReference>
<dbReference type="GO" id="GO:0042597">
    <property type="term" value="C:periplasmic space"/>
    <property type="evidence" value="ECO:0007669"/>
    <property type="project" value="UniProtKB-ARBA"/>
</dbReference>
<dbReference type="InterPro" id="IPR030678">
    <property type="entry name" value="Peptide/Ni-bd"/>
</dbReference>
<dbReference type="GO" id="GO:0043190">
    <property type="term" value="C:ATP-binding cassette (ABC) transporter complex"/>
    <property type="evidence" value="ECO:0007669"/>
    <property type="project" value="InterPro"/>
</dbReference>
<gene>
    <name evidence="2" type="ORF">E1809_01955</name>
</gene>
<name>A0A4R5KZH4_9MICC</name>